<dbReference type="SUPFAM" id="SSF81340">
    <property type="entry name" value="Clc chloride channel"/>
    <property type="match status" value="1"/>
</dbReference>
<dbReference type="EMBL" id="JAAHFQ010001191">
    <property type="protein sequence ID" value="NER32344.1"/>
    <property type="molecule type" value="Genomic_DNA"/>
</dbReference>
<accession>A0A6B3NQ59</accession>
<comment type="caution">
    <text evidence="2">The sequence shown here is derived from an EMBL/GenBank/DDBJ whole genome shotgun (WGS) entry which is preliminary data.</text>
</comment>
<sequence length="91" mass="9596">MFNLIRPWLVPRRRLAIAEACLIGLVSGFSAVLLKYSIGWLGSWRIKASLALPPSLVLPIFGLSLGVLGGILIESLALEATGSGVPQIKGA</sequence>
<protein>
    <submittedName>
        <fullName evidence="2">Chloride channel protein</fullName>
    </submittedName>
</protein>
<dbReference type="Gene3D" id="1.10.3080.10">
    <property type="entry name" value="Clc chloride channel"/>
    <property type="match status" value="1"/>
</dbReference>
<keyword evidence="1" id="KW-0812">Transmembrane</keyword>
<name>A0A6B3NQ59_9CYAN</name>
<feature type="non-terminal residue" evidence="2">
    <location>
        <position position="91"/>
    </location>
</feature>
<organism evidence="2">
    <name type="scientific">Symploca sp. SIO1C4</name>
    <dbReference type="NCBI Taxonomy" id="2607765"/>
    <lineage>
        <taxon>Bacteria</taxon>
        <taxon>Bacillati</taxon>
        <taxon>Cyanobacteriota</taxon>
        <taxon>Cyanophyceae</taxon>
        <taxon>Coleofasciculales</taxon>
        <taxon>Coleofasciculaceae</taxon>
        <taxon>Symploca</taxon>
    </lineage>
</organism>
<evidence type="ECO:0000256" key="1">
    <source>
        <dbReference type="SAM" id="Phobius"/>
    </source>
</evidence>
<gene>
    <name evidence="2" type="ORF">F6J89_33295</name>
</gene>
<proteinExistence type="predicted"/>
<feature type="transmembrane region" description="Helical" evidence="1">
    <location>
        <begin position="50"/>
        <end position="73"/>
    </location>
</feature>
<keyword evidence="1" id="KW-0472">Membrane</keyword>
<reference evidence="2" key="1">
    <citation type="submission" date="2019-11" db="EMBL/GenBank/DDBJ databases">
        <title>Genomic insights into an expanded diversity of filamentous marine cyanobacteria reveals the extraordinary biosynthetic potential of Moorea and Okeania.</title>
        <authorList>
            <person name="Ferreira Leao T."/>
            <person name="Wang M."/>
            <person name="Moss N."/>
            <person name="Da Silva R."/>
            <person name="Sanders J."/>
            <person name="Nurk S."/>
            <person name="Gurevich A."/>
            <person name="Humphrey G."/>
            <person name="Reher R."/>
            <person name="Zhu Q."/>
            <person name="Belda-Ferre P."/>
            <person name="Glukhov E."/>
            <person name="Rex R."/>
            <person name="Dorrestein P.C."/>
            <person name="Knight R."/>
            <person name="Pevzner P."/>
            <person name="Gerwick W.H."/>
            <person name="Gerwick L."/>
        </authorList>
    </citation>
    <scope>NUCLEOTIDE SEQUENCE</scope>
    <source>
        <strain evidence="2">SIO1C4</strain>
    </source>
</reference>
<keyword evidence="1" id="KW-1133">Transmembrane helix</keyword>
<dbReference type="InterPro" id="IPR014743">
    <property type="entry name" value="Cl-channel_core"/>
</dbReference>
<dbReference type="AlphaFoldDB" id="A0A6B3NQ59"/>
<feature type="transmembrane region" description="Helical" evidence="1">
    <location>
        <begin position="15"/>
        <end position="38"/>
    </location>
</feature>
<evidence type="ECO:0000313" key="2">
    <source>
        <dbReference type="EMBL" id="NER32344.1"/>
    </source>
</evidence>